<dbReference type="RefSeq" id="WP_042687297.1">
    <property type="nucleotide sequence ID" value="NZ_DUIH01000011.1"/>
</dbReference>
<dbReference type="EMBL" id="DUIH01000011">
    <property type="protein sequence ID" value="HIH69563.1"/>
    <property type="molecule type" value="Genomic_DNA"/>
</dbReference>
<sequence length="194" mass="22031">MAKGADREAQRELQFYTEERWNNWIRAVRESTFKLDELTEANPPSLSMDIEEDVLLACNKVLASVRRRKLSKRKAAEHIEEMKSIILAPFEPMGEDKDVLLSSVQDGLVGVFAACEKLLKSRRLDRSTPLRELVERALEMEREDDLDGALELVALIGARMLSGERLPEEVIESIPCSQVGDWLGSIEFMVLITE</sequence>
<organism evidence="1 2">
    <name type="scientific">Methermicoccus shengliensis</name>
    <dbReference type="NCBI Taxonomy" id="660064"/>
    <lineage>
        <taxon>Archaea</taxon>
        <taxon>Methanobacteriati</taxon>
        <taxon>Methanobacteriota</taxon>
        <taxon>Stenosarchaea group</taxon>
        <taxon>Methanomicrobia</taxon>
        <taxon>Methanosarcinales</taxon>
        <taxon>Methermicoccaceae</taxon>
        <taxon>Methermicoccus</taxon>
    </lineage>
</organism>
<dbReference type="Proteomes" id="UP000600363">
    <property type="component" value="Unassembled WGS sequence"/>
</dbReference>
<proteinExistence type="predicted"/>
<protein>
    <submittedName>
        <fullName evidence="1">DUF2150 family protein</fullName>
    </submittedName>
</protein>
<dbReference type="PIRSF" id="PIRSF022079">
    <property type="entry name" value="UCP022079"/>
    <property type="match status" value="1"/>
</dbReference>
<accession>A0A832RWK7</accession>
<dbReference type="Pfam" id="PF09920">
    <property type="entry name" value="DUF2150"/>
    <property type="match status" value="1"/>
</dbReference>
<dbReference type="AlphaFoldDB" id="A0A832RWK7"/>
<dbReference type="InterPro" id="IPR014518">
    <property type="entry name" value="UCP022079"/>
</dbReference>
<reference evidence="1" key="1">
    <citation type="journal article" date="2020" name="bioRxiv">
        <title>A rank-normalized archaeal taxonomy based on genome phylogeny resolves widespread incomplete and uneven classifications.</title>
        <authorList>
            <person name="Rinke C."/>
            <person name="Chuvochina M."/>
            <person name="Mussig A.J."/>
            <person name="Chaumeil P.-A."/>
            <person name="Waite D.W."/>
            <person name="Whitman W.B."/>
            <person name="Parks D.H."/>
            <person name="Hugenholtz P."/>
        </authorList>
    </citation>
    <scope>NUCLEOTIDE SEQUENCE</scope>
    <source>
        <strain evidence="1">UBA12518</strain>
    </source>
</reference>
<name>A0A832RWK7_9EURY</name>
<evidence type="ECO:0000313" key="1">
    <source>
        <dbReference type="EMBL" id="HIH69563.1"/>
    </source>
</evidence>
<evidence type="ECO:0000313" key="2">
    <source>
        <dbReference type="Proteomes" id="UP000600363"/>
    </source>
</evidence>
<comment type="caution">
    <text evidence="1">The sequence shown here is derived from an EMBL/GenBank/DDBJ whole genome shotgun (WGS) entry which is preliminary data.</text>
</comment>
<gene>
    <name evidence="1" type="ORF">HA299_02920</name>
</gene>